<dbReference type="Proteomes" id="UP001629953">
    <property type="component" value="Unassembled WGS sequence"/>
</dbReference>
<dbReference type="EMBL" id="JBEQCT010000001">
    <property type="protein sequence ID" value="MFM2483603.1"/>
    <property type="molecule type" value="Genomic_DNA"/>
</dbReference>
<name>A0ABW9G3J5_9GAMM</name>
<accession>A0ABW9G3J5</accession>
<dbReference type="RefSeq" id="WP_408621717.1">
    <property type="nucleotide sequence ID" value="NZ_JBEQCT010000001.1"/>
</dbReference>
<dbReference type="InterPro" id="IPR009739">
    <property type="entry name" value="LprI-like_N"/>
</dbReference>
<gene>
    <name evidence="2" type="ORF">ABUE30_00675</name>
</gene>
<organism evidence="2 3">
    <name type="scientific">Celerinatantimonas yamalensis</name>
    <dbReference type="NCBI Taxonomy" id="559956"/>
    <lineage>
        <taxon>Bacteria</taxon>
        <taxon>Pseudomonadati</taxon>
        <taxon>Pseudomonadota</taxon>
        <taxon>Gammaproteobacteria</taxon>
        <taxon>Celerinatantimonadaceae</taxon>
        <taxon>Celerinatantimonas</taxon>
    </lineage>
</organism>
<evidence type="ECO:0000313" key="3">
    <source>
        <dbReference type="Proteomes" id="UP001629953"/>
    </source>
</evidence>
<protein>
    <submittedName>
        <fullName evidence="2">Lysozyme inhibitor LprI family protein</fullName>
    </submittedName>
</protein>
<proteinExistence type="predicted"/>
<keyword evidence="3" id="KW-1185">Reference proteome</keyword>
<evidence type="ECO:0000259" key="1">
    <source>
        <dbReference type="Pfam" id="PF07007"/>
    </source>
</evidence>
<reference evidence="2 3" key="1">
    <citation type="journal article" date="2013" name="Int. J. Syst. Evol. Microbiol.">
        <title>Celerinatantimonas yamalensis sp. nov., a cold-adapted diazotrophic bacterium from a cold permafrost brine.</title>
        <authorList>
            <person name="Shcherbakova V."/>
            <person name="Chuvilskaya N."/>
            <person name="Rivkina E."/>
            <person name="Demidov N."/>
            <person name="Uchaeva V."/>
            <person name="Suetin S."/>
            <person name="Suzina N."/>
            <person name="Gilichinsky D."/>
        </authorList>
    </citation>
    <scope>NUCLEOTIDE SEQUENCE [LARGE SCALE GENOMIC DNA]</scope>
    <source>
        <strain evidence="2 3">C7</strain>
    </source>
</reference>
<dbReference type="Pfam" id="PF07007">
    <property type="entry name" value="LprI"/>
    <property type="match status" value="1"/>
</dbReference>
<feature type="domain" description="Lysozyme inhibitor LprI-like N-terminal" evidence="1">
    <location>
        <begin position="49"/>
        <end position="139"/>
    </location>
</feature>
<dbReference type="PROSITE" id="PS51257">
    <property type="entry name" value="PROKAR_LIPOPROTEIN"/>
    <property type="match status" value="1"/>
</dbReference>
<dbReference type="Gene3D" id="1.20.1270.180">
    <property type="match status" value="1"/>
</dbReference>
<sequence length="152" mass="16803">MKQGAELISIGLLSVWLLAGCSQHQAPPAHTQQPTNDDAINKCWQQVGARSQLASCLQQALSQAGAKADQAEKAATADSQQLDMMTSANIDAKRNFSAAKRSFHQFRERFCRWQESMSVGGGSGAGDTYRGCYVETTRWWTHLLNRQLDKDQ</sequence>
<comment type="caution">
    <text evidence="2">The sequence shown here is derived from an EMBL/GenBank/DDBJ whole genome shotgun (WGS) entry which is preliminary data.</text>
</comment>
<evidence type="ECO:0000313" key="2">
    <source>
        <dbReference type="EMBL" id="MFM2483603.1"/>
    </source>
</evidence>